<dbReference type="InterPro" id="IPR036962">
    <property type="entry name" value="Glyco_hydro_3_N_sf"/>
</dbReference>
<accession>A0A841K834</accession>
<dbReference type="Pfam" id="PF01915">
    <property type="entry name" value="Glyco_hydro_3_C"/>
    <property type="match status" value="1"/>
</dbReference>
<evidence type="ECO:0000313" key="6">
    <source>
        <dbReference type="EMBL" id="MBB6147271.1"/>
    </source>
</evidence>
<dbReference type="InterPro" id="IPR013783">
    <property type="entry name" value="Ig-like_fold"/>
</dbReference>
<gene>
    <name evidence="6" type="ORF">HNQ77_005265</name>
</gene>
<feature type="domain" description="Fibronectin type III-like" evidence="5">
    <location>
        <begin position="647"/>
        <end position="717"/>
    </location>
</feature>
<dbReference type="GO" id="GO:0008422">
    <property type="term" value="F:beta-glucosidase activity"/>
    <property type="evidence" value="ECO:0007669"/>
    <property type="project" value="UniProtKB-EC"/>
</dbReference>
<dbReference type="SMART" id="SM01217">
    <property type="entry name" value="Fn3_like"/>
    <property type="match status" value="1"/>
</dbReference>
<feature type="signal peptide" evidence="4">
    <location>
        <begin position="1"/>
        <end position="21"/>
    </location>
</feature>
<evidence type="ECO:0000256" key="2">
    <source>
        <dbReference type="ARBA" id="ARBA00022729"/>
    </source>
</evidence>
<keyword evidence="3 6" id="KW-0378">Hydrolase</keyword>
<proteinExistence type="inferred from homology"/>
<comment type="caution">
    <text evidence="6">The sequence shown here is derived from an EMBL/GenBank/DDBJ whole genome shotgun (WGS) entry which is preliminary data.</text>
</comment>
<feature type="chain" id="PRO_5032583206" evidence="4">
    <location>
        <begin position="22"/>
        <end position="729"/>
    </location>
</feature>
<dbReference type="PRINTS" id="PR00133">
    <property type="entry name" value="GLHYDRLASE3"/>
</dbReference>
<dbReference type="Pfam" id="PF00933">
    <property type="entry name" value="Glyco_hydro_3"/>
    <property type="match status" value="1"/>
</dbReference>
<organism evidence="6 7">
    <name type="scientific">Silvibacterium bohemicum</name>
    <dbReference type="NCBI Taxonomy" id="1577686"/>
    <lineage>
        <taxon>Bacteria</taxon>
        <taxon>Pseudomonadati</taxon>
        <taxon>Acidobacteriota</taxon>
        <taxon>Terriglobia</taxon>
        <taxon>Terriglobales</taxon>
        <taxon>Acidobacteriaceae</taxon>
        <taxon>Silvibacterium</taxon>
    </lineage>
</organism>
<dbReference type="InterPro" id="IPR036881">
    <property type="entry name" value="Glyco_hydro_3_C_sf"/>
</dbReference>
<dbReference type="InterPro" id="IPR001764">
    <property type="entry name" value="Glyco_hydro_3_N"/>
</dbReference>
<dbReference type="InterPro" id="IPR044993">
    <property type="entry name" value="BXL"/>
</dbReference>
<dbReference type="InterPro" id="IPR017853">
    <property type="entry name" value="GH"/>
</dbReference>
<dbReference type="OrthoDB" id="9805821at2"/>
<dbReference type="Gene3D" id="3.40.50.1700">
    <property type="entry name" value="Glycoside hydrolase family 3 C-terminal domain"/>
    <property type="match status" value="1"/>
</dbReference>
<dbReference type="InterPro" id="IPR026891">
    <property type="entry name" value="Fn3-like"/>
</dbReference>
<sequence length="729" mass="80633">MTKMRFVSLGLFFLGLVPAHAQQPSHPFNDPTMPMEKRIDNLLSQMTVDEKIDCLGTKTGVPRLGVPNFGSSEGIHGVVQRGGGKAERSVITTTQFPQPPGMGESWDPELVRQAGGVQGYEARFITQTEKYDRQILMLWGPQSDLARDPRWGRSEEVYGEDPFFNGTMAVAFTKGLQGDDPKYWQAAALLKHFLANSNEDYRTSSSSNFDERLFWEYYSVPFRMAFLEGGAKGVMASYNAWNGTPMAINPILKSIVRDKWGVDVLSSDGGAVKLLVTSHKRFANQKEAVVACLKAGINQFLDTYSDETKAALKDGEITEAEIDDLLRPKFRVTIRLGLLDPQAMVPYSKIKDSPEPWNTDRDRDVSKKIALESVVLLKNADNLLPLDKDKIKSIAVIGPLADVIHWDWYGGKPPYTTTPLQGIKDAVGPNVKVNYAADEIGNAAYDAAKSSDVAVVVVGNNPTCGPDMAHDWHNTDWDGGGTLPCTVASDGREGRDRESIDLEQEQLVKQVYAANPKTVVMLVSSFPFAINWTQAHIPAILHMAHSSQDEGMALAKVLFGEYNPGGRLVTTWPKSLDQEPPMMDYNIRDGRTYMYFKGEPLYPFGYGLSYTSFRYSNLKTSSAELAKDGTVNVSVDVTNTGSRAGDDVVQLYIKYPHSKVERPHEALKGFQRVTVQPNETKTVQIALRGADLAYWDEKTSGFKVEATPVDVMIGDSSKDIKLTGTIQVR</sequence>
<dbReference type="InterPro" id="IPR002772">
    <property type="entry name" value="Glyco_hydro_3_C"/>
</dbReference>
<comment type="similarity">
    <text evidence="1">Belongs to the glycosyl hydrolase 3 family.</text>
</comment>
<evidence type="ECO:0000259" key="5">
    <source>
        <dbReference type="SMART" id="SM01217"/>
    </source>
</evidence>
<dbReference type="GO" id="GO:0009044">
    <property type="term" value="F:xylan 1,4-beta-xylosidase activity"/>
    <property type="evidence" value="ECO:0007669"/>
    <property type="project" value="InterPro"/>
</dbReference>
<dbReference type="EMBL" id="JACHEK010000013">
    <property type="protein sequence ID" value="MBB6147271.1"/>
    <property type="molecule type" value="Genomic_DNA"/>
</dbReference>
<dbReference type="AlphaFoldDB" id="A0A841K834"/>
<keyword evidence="7" id="KW-1185">Reference proteome</keyword>
<dbReference type="GO" id="GO:0045493">
    <property type="term" value="P:xylan catabolic process"/>
    <property type="evidence" value="ECO:0007669"/>
    <property type="project" value="InterPro"/>
</dbReference>
<evidence type="ECO:0000313" key="7">
    <source>
        <dbReference type="Proteomes" id="UP000538666"/>
    </source>
</evidence>
<dbReference type="Pfam" id="PF14310">
    <property type="entry name" value="Fn3-like"/>
    <property type="match status" value="1"/>
</dbReference>
<dbReference type="RefSeq" id="WP_082125607.1">
    <property type="nucleotide sequence ID" value="NZ_JACHEK010000013.1"/>
</dbReference>
<evidence type="ECO:0000256" key="1">
    <source>
        <dbReference type="ARBA" id="ARBA00005336"/>
    </source>
</evidence>
<evidence type="ECO:0000256" key="4">
    <source>
        <dbReference type="SAM" id="SignalP"/>
    </source>
</evidence>
<dbReference type="EC" id="3.2.1.21" evidence="6"/>
<protein>
    <submittedName>
        <fullName evidence="6">Beta-glucosidase</fullName>
        <ecNumber evidence="6">3.2.1.21</ecNumber>
    </submittedName>
</protein>
<keyword evidence="2 4" id="KW-0732">Signal</keyword>
<dbReference type="SUPFAM" id="SSF52279">
    <property type="entry name" value="Beta-D-glucan exohydrolase, C-terminal domain"/>
    <property type="match status" value="1"/>
</dbReference>
<dbReference type="Gene3D" id="3.20.20.300">
    <property type="entry name" value="Glycoside hydrolase, family 3, N-terminal domain"/>
    <property type="match status" value="1"/>
</dbReference>
<dbReference type="Proteomes" id="UP000538666">
    <property type="component" value="Unassembled WGS sequence"/>
</dbReference>
<dbReference type="GO" id="GO:0046556">
    <property type="term" value="F:alpha-L-arabinofuranosidase activity"/>
    <property type="evidence" value="ECO:0007669"/>
    <property type="project" value="TreeGrafter"/>
</dbReference>
<dbReference type="PANTHER" id="PTHR42721">
    <property type="entry name" value="SUGAR HYDROLASE-RELATED"/>
    <property type="match status" value="1"/>
</dbReference>
<dbReference type="SUPFAM" id="SSF51445">
    <property type="entry name" value="(Trans)glycosidases"/>
    <property type="match status" value="1"/>
</dbReference>
<reference evidence="6 7" key="1">
    <citation type="submission" date="2020-08" db="EMBL/GenBank/DDBJ databases">
        <title>Genomic Encyclopedia of Type Strains, Phase IV (KMG-IV): sequencing the most valuable type-strain genomes for metagenomic binning, comparative biology and taxonomic classification.</title>
        <authorList>
            <person name="Goeker M."/>
        </authorList>
    </citation>
    <scope>NUCLEOTIDE SEQUENCE [LARGE SCALE GENOMIC DNA]</scope>
    <source>
        <strain evidence="6 7">DSM 103733</strain>
    </source>
</reference>
<evidence type="ECO:0000256" key="3">
    <source>
        <dbReference type="ARBA" id="ARBA00022801"/>
    </source>
</evidence>
<keyword evidence="6" id="KW-0326">Glycosidase</keyword>
<dbReference type="PANTHER" id="PTHR42721:SF3">
    <property type="entry name" value="BETA-D-XYLOSIDASE 5-RELATED"/>
    <property type="match status" value="1"/>
</dbReference>
<dbReference type="FunFam" id="2.60.40.10:FF:000495">
    <property type="entry name" value="Periplasmic beta-glucosidase"/>
    <property type="match status" value="1"/>
</dbReference>
<name>A0A841K834_9BACT</name>
<dbReference type="Gene3D" id="2.60.40.10">
    <property type="entry name" value="Immunoglobulins"/>
    <property type="match status" value="1"/>
</dbReference>
<dbReference type="GO" id="GO:0031222">
    <property type="term" value="P:arabinan catabolic process"/>
    <property type="evidence" value="ECO:0007669"/>
    <property type="project" value="TreeGrafter"/>
</dbReference>